<gene>
    <name evidence="2" type="ORF">GGI19_006446</name>
</gene>
<evidence type="ECO:0000313" key="2">
    <source>
        <dbReference type="EMBL" id="KAJ2746110.1"/>
    </source>
</evidence>
<accession>A0A9W8GSC3</accession>
<keyword evidence="3" id="KW-1185">Reference proteome</keyword>
<organism evidence="2 3">
    <name type="scientific">Coemansia pectinata</name>
    <dbReference type="NCBI Taxonomy" id="1052879"/>
    <lineage>
        <taxon>Eukaryota</taxon>
        <taxon>Fungi</taxon>
        <taxon>Fungi incertae sedis</taxon>
        <taxon>Zoopagomycota</taxon>
        <taxon>Kickxellomycotina</taxon>
        <taxon>Kickxellomycetes</taxon>
        <taxon>Kickxellales</taxon>
        <taxon>Kickxellaceae</taxon>
        <taxon>Coemansia</taxon>
    </lineage>
</organism>
<dbReference type="AlphaFoldDB" id="A0A9W8GSC3"/>
<dbReference type="Proteomes" id="UP001140011">
    <property type="component" value="Unassembled WGS sequence"/>
</dbReference>
<feature type="compositionally biased region" description="Polar residues" evidence="1">
    <location>
        <begin position="1"/>
        <end position="12"/>
    </location>
</feature>
<feature type="compositionally biased region" description="Low complexity" evidence="1">
    <location>
        <begin position="24"/>
        <end position="33"/>
    </location>
</feature>
<comment type="caution">
    <text evidence="2">The sequence shown here is derived from an EMBL/GenBank/DDBJ whole genome shotgun (WGS) entry which is preliminary data.</text>
</comment>
<dbReference type="OrthoDB" id="5580899at2759"/>
<reference evidence="2" key="1">
    <citation type="submission" date="2022-07" db="EMBL/GenBank/DDBJ databases">
        <title>Phylogenomic reconstructions and comparative analyses of Kickxellomycotina fungi.</title>
        <authorList>
            <person name="Reynolds N.K."/>
            <person name="Stajich J.E."/>
            <person name="Barry K."/>
            <person name="Grigoriev I.V."/>
            <person name="Crous P."/>
            <person name="Smith M.E."/>
        </authorList>
    </citation>
    <scope>NUCLEOTIDE SEQUENCE</scope>
    <source>
        <strain evidence="2">BCRC 34297</strain>
    </source>
</reference>
<proteinExistence type="predicted"/>
<feature type="region of interest" description="Disordered" evidence="1">
    <location>
        <begin position="1"/>
        <end position="39"/>
    </location>
</feature>
<name>A0A9W8GSC3_9FUNG</name>
<evidence type="ECO:0000256" key="1">
    <source>
        <dbReference type="SAM" id="MobiDB-lite"/>
    </source>
</evidence>
<sequence>MSTINTDANDSNKAVVAPLPQPSATATTNQTQKQQEEKLASAFEQRLDGQLDALQSMLSSLAAKVEAIEEDTELGQLQQNQHQRQQGAVADAYKDMTQVEHAVGVLEPRLDLLLSKLDSLLEGNDNEEEKLERETLAA</sequence>
<dbReference type="EMBL" id="JANBUH010001389">
    <property type="protein sequence ID" value="KAJ2746110.1"/>
    <property type="molecule type" value="Genomic_DNA"/>
</dbReference>
<protein>
    <submittedName>
        <fullName evidence="2">Uncharacterized protein</fullName>
    </submittedName>
</protein>
<evidence type="ECO:0000313" key="3">
    <source>
        <dbReference type="Proteomes" id="UP001140011"/>
    </source>
</evidence>